<feature type="domain" description="Fe/B12 periplasmic-binding" evidence="7">
    <location>
        <begin position="47"/>
        <end position="305"/>
    </location>
</feature>
<evidence type="ECO:0000256" key="5">
    <source>
        <dbReference type="ARBA" id="ARBA00022729"/>
    </source>
</evidence>
<accession>A0A1G7Y6Y2</accession>
<dbReference type="PROSITE" id="PS50983">
    <property type="entry name" value="FE_B12_PBP"/>
    <property type="match status" value="1"/>
</dbReference>
<dbReference type="CDD" id="cd01146">
    <property type="entry name" value="FhuD"/>
    <property type="match status" value="1"/>
</dbReference>
<comment type="similarity">
    <text evidence="2">Belongs to the bacterial solute-binding protein 8 family.</text>
</comment>
<evidence type="ECO:0000313" key="8">
    <source>
        <dbReference type="EMBL" id="SDG92083.1"/>
    </source>
</evidence>
<dbReference type="STRING" id="29435.SAMN05216588_101422"/>
<evidence type="ECO:0000313" key="9">
    <source>
        <dbReference type="Proteomes" id="UP000198606"/>
    </source>
</evidence>
<reference evidence="8 9" key="1">
    <citation type="submission" date="2016-10" db="EMBL/GenBank/DDBJ databases">
        <authorList>
            <person name="de Groot N.N."/>
        </authorList>
    </citation>
    <scope>NUCLEOTIDE SEQUENCE [LARGE SCALE GENOMIC DNA]</scope>
    <source>
        <strain evidence="8 9">LMG 18387</strain>
    </source>
</reference>
<dbReference type="GO" id="GO:0030288">
    <property type="term" value="C:outer membrane-bounded periplasmic space"/>
    <property type="evidence" value="ECO:0007669"/>
    <property type="project" value="TreeGrafter"/>
</dbReference>
<feature type="chain" id="PRO_5011718475" evidence="6">
    <location>
        <begin position="28"/>
        <end position="305"/>
    </location>
</feature>
<evidence type="ECO:0000259" key="7">
    <source>
        <dbReference type="PROSITE" id="PS50983"/>
    </source>
</evidence>
<name>A0A1G7Y6Y2_9GAMM</name>
<keyword evidence="5 6" id="KW-0732">Signal</keyword>
<keyword evidence="4" id="KW-0406">Ion transport</keyword>
<proteinExistence type="inferred from homology"/>
<evidence type="ECO:0000256" key="2">
    <source>
        <dbReference type="ARBA" id="ARBA00008814"/>
    </source>
</evidence>
<evidence type="ECO:0000256" key="6">
    <source>
        <dbReference type="SAM" id="SignalP"/>
    </source>
</evidence>
<dbReference type="Proteomes" id="UP000198606">
    <property type="component" value="Unassembled WGS sequence"/>
</dbReference>
<evidence type="ECO:0000256" key="1">
    <source>
        <dbReference type="ARBA" id="ARBA00004196"/>
    </source>
</evidence>
<dbReference type="GO" id="GO:1901678">
    <property type="term" value="P:iron coordination entity transport"/>
    <property type="evidence" value="ECO:0007669"/>
    <property type="project" value="UniProtKB-ARBA"/>
</dbReference>
<dbReference type="Gene3D" id="3.40.50.1980">
    <property type="entry name" value="Nitrogenase molybdenum iron protein domain"/>
    <property type="match status" value="2"/>
</dbReference>
<dbReference type="PANTHER" id="PTHR30532:SF1">
    <property type="entry name" value="IRON(3+)-HYDROXAMATE-BINDING PROTEIN FHUD"/>
    <property type="match status" value="1"/>
</dbReference>
<feature type="signal peptide" evidence="6">
    <location>
        <begin position="1"/>
        <end position="27"/>
    </location>
</feature>
<dbReference type="AlphaFoldDB" id="A0A1G7Y6Y2"/>
<evidence type="ECO:0000256" key="3">
    <source>
        <dbReference type="ARBA" id="ARBA00022448"/>
    </source>
</evidence>
<sequence length="305" mass="32512">MIGTLFLRAGFLAVGLLTLLPFTAAQAEQRSIDTAFGDVVLRDTPKRVVTLGENPLDIALSLGVQPIGSVATRGSTGVSEYLRDKAGDIAIVGSARETNLEAVFALRPDLILASTGLSEDQYQKLSRIAPTIVPKGTFFEDWRINVDLYAKALAKEPEGRAAVQAVDQRIGVLKDRVKPGQVVSVLRWNPQGPFVMSSHLFVGQLLRQLGFASTAIADSLTEKPHSDILSLENLSRADGDLLFLGTLNADGDKALAQAKAQPAFSYLKAVRDEKVVSVDGQVWSSGAGPLAAGVILDDVEKALAH</sequence>
<gene>
    <name evidence="8" type="ORF">SAMN05216588_101422</name>
</gene>
<dbReference type="PANTHER" id="PTHR30532">
    <property type="entry name" value="IRON III DICITRATE-BINDING PERIPLASMIC PROTEIN"/>
    <property type="match status" value="1"/>
</dbReference>
<keyword evidence="4" id="KW-0408">Iron</keyword>
<dbReference type="InterPro" id="IPR051313">
    <property type="entry name" value="Bact_iron-sidero_bind"/>
</dbReference>
<evidence type="ECO:0000256" key="4">
    <source>
        <dbReference type="ARBA" id="ARBA00022496"/>
    </source>
</evidence>
<dbReference type="InterPro" id="IPR002491">
    <property type="entry name" value="ABC_transptr_periplasmic_BD"/>
</dbReference>
<dbReference type="EMBL" id="FNDG01000001">
    <property type="protein sequence ID" value="SDG92083.1"/>
    <property type="molecule type" value="Genomic_DNA"/>
</dbReference>
<organism evidence="8 9">
    <name type="scientific">Phytopseudomonas flavescens</name>
    <dbReference type="NCBI Taxonomy" id="29435"/>
    <lineage>
        <taxon>Bacteria</taxon>
        <taxon>Pseudomonadati</taxon>
        <taxon>Pseudomonadota</taxon>
        <taxon>Gammaproteobacteria</taxon>
        <taxon>Pseudomonadales</taxon>
        <taxon>Pseudomonadaceae</taxon>
        <taxon>Phytopseudomonas</taxon>
    </lineage>
</organism>
<dbReference type="RefSeq" id="WP_084305780.1">
    <property type="nucleotide sequence ID" value="NZ_FNDG01000001.1"/>
</dbReference>
<dbReference type="SUPFAM" id="SSF53807">
    <property type="entry name" value="Helical backbone' metal receptor"/>
    <property type="match status" value="1"/>
</dbReference>
<comment type="subcellular location">
    <subcellularLocation>
        <location evidence="1">Cell envelope</location>
    </subcellularLocation>
</comment>
<keyword evidence="3" id="KW-0813">Transport</keyword>
<dbReference type="Pfam" id="PF01497">
    <property type="entry name" value="Peripla_BP_2"/>
    <property type="match status" value="1"/>
</dbReference>
<keyword evidence="4" id="KW-0410">Iron transport</keyword>
<protein>
    <submittedName>
        <fullName evidence="8">Iron complex transport system substrate-binding protein</fullName>
    </submittedName>
</protein>